<proteinExistence type="predicted"/>
<dbReference type="Proteomes" id="UP001516400">
    <property type="component" value="Unassembled WGS sequence"/>
</dbReference>
<dbReference type="AlphaFoldDB" id="A0ABD2N198"/>
<keyword evidence="2" id="KW-1185">Reference proteome</keyword>
<accession>A0ABD2N198</accession>
<protein>
    <submittedName>
        <fullName evidence="1">Uncharacterized protein</fullName>
    </submittedName>
</protein>
<reference evidence="1 2" key="1">
    <citation type="journal article" date="2021" name="BMC Biol.">
        <title>Horizontally acquired antibacterial genes associated with adaptive radiation of ladybird beetles.</title>
        <authorList>
            <person name="Li H.S."/>
            <person name="Tang X.F."/>
            <person name="Huang Y.H."/>
            <person name="Xu Z.Y."/>
            <person name="Chen M.L."/>
            <person name="Du X.Y."/>
            <person name="Qiu B.Y."/>
            <person name="Chen P.T."/>
            <person name="Zhang W."/>
            <person name="Slipinski A."/>
            <person name="Escalona H.E."/>
            <person name="Waterhouse R.M."/>
            <person name="Zwick A."/>
            <person name="Pang H."/>
        </authorList>
    </citation>
    <scope>NUCLEOTIDE SEQUENCE [LARGE SCALE GENOMIC DNA]</scope>
    <source>
        <strain evidence="1">SYSU2018</strain>
    </source>
</reference>
<gene>
    <name evidence="1" type="ORF">HHI36_013946</name>
</gene>
<name>A0ABD2N198_9CUCU</name>
<organism evidence="1 2">
    <name type="scientific">Cryptolaemus montrouzieri</name>
    <dbReference type="NCBI Taxonomy" id="559131"/>
    <lineage>
        <taxon>Eukaryota</taxon>
        <taxon>Metazoa</taxon>
        <taxon>Ecdysozoa</taxon>
        <taxon>Arthropoda</taxon>
        <taxon>Hexapoda</taxon>
        <taxon>Insecta</taxon>
        <taxon>Pterygota</taxon>
        <taxon>Neoptera</taxon>
        <taxon>Endopterygota</taxon>
        <taxon>Coleoptera</taxon>
        <taxon>Polyphaga</taxon>
        <taxon>Cucujiformia</taxon>
        <taxon>Coccinelloidea</taxon>
        <taxon>Coccinellidae</taxon>
        <taxon>Scymninae</taxon>
        <taxon>Scymnini</taxon>
        <taxon>Cryptolaemus</taxon>
    </lineage>
</organism>
<evidence type="ECO:0000313" key="1">
    <source>
        <dbReference type="EMBL" id="KAL3272466.1"/>
    </source>
</evidence>
<evidence type="ECO:0000313" key="2">
    <source>
        <dbReference type="Proteomes" id="UP001516400"/>
    </source>
</evidence>
<comment type="caution">
    <text evidence="1">The sequence shown here is derived from an EMBL/GenBank/DDBJ whole genome shotgun (WGS) entry which is preliminary data.</text>
</comment>
<sequence length="103" mass="12341">MDIKELAAKYIKCHNNPLNKIDLPTSKLFLEDPKDQKLNIEKYQNILKDTLDYVRLTGDVLEVKGMDRRFESLQGIETSWFLLKILDFRIKLAYIFYQRKHCF</sequence>
<dbReference type="EMBL" id="JABFTP020000062">
    <property type="protein sequence ID" value="KAL3272466.1"/>
    <property type="molecule type" value="Genomic_DNA"/>
</dbReference>